<evidence type="ECO:0000313" key="8">
    <source>
        <dbReference type="EMBL" id="UZP75057.1"/>
    </source>
</evidence>
<dbReference type="InterPro" id="IPR041443">
    <property type="entry name" value="Exop_C"/>
</dbReference>
<dbReference type="PANTHER" id="PTHR30620:SF77">
    <property type="entry name" value="LYSOSOMAL BETA GLUCOSIDASE-LIKE"/>
    <property type="match status" value="1"/>
</dbReference>
<keyword evidence="9" id="KW-1185">Reference proteome</keyword>
<dbReference type="RefSeq" id="WP_279241524.1">
    <property type="nucleotide sequence ID" value="NZ_CP036501.1"/>
</dbReference>
<proteinExistence type="inferred from homology"/>
<dbReference type="Gene3D" id="3.40.50.1700">
    <property type="entry name" value="Glycoside hydrolase family 3 C-terminal domain"/>
    <property type="match status" value="1"/>
</dbReference>
<dbReference type="InterPro" id="IPR002772">
    <property type="entry name" value="Glyco_hydro_3_C"/>
</dbReference>
<evidence type="ECO:0000256" key="2">
    <source>
        <dbReference type="ARBA" id="ARBA00022801"/>
    </source>
</evidence>
<dbReference type="PROSITE" id="PS51257">
    <property type="entry name" value="PROKAR_LIPOPROTEIN"/>
    <property type="match status" value="1"/>
</dbReference>
<dbReference type="Pfam" id="PF18559">
    <property type="entry name" value="Exop_C"/>
    <property type="match status" value="1"/>
</dbReference>
<dbReference type="InterPro" id="IPR019800">
    <property type="entry name" value="Glyco_hydro_3_AS"/>
</dbReference>
<evidence type="ECO:0000256" key="1">
    <source>
        <dbReference type="ARBA" id="ARBA00005336"/>
    </source>
</evidence>
<dbReference type="SUPFAM" id="SSF51445">
    <property type="entry name" value="(Trans)glycosidases"/>
    <property type="match status" value="1"/>
</dbReference>
<feature type="domain" description="ExoP galactose-binding-like" evidence="7">
    <location>
        <begin position="652"/>
        <end position="809"/>
    </location>
</feature>
<dbReference type="PRINTS" id="PR00133">
    <property type="entry name" value="GLHYDRLASE3"/>
</dbReference>
<dbReference type="Gene3D" id="2.60.120.430">
    <property type="entry name" value="Galactose-binding lectin"/>
    <property type="match status" value="1"/>
</dbReference>
<keyword evidence="2 4" id="KW-0378">Hydrolase</keyword>
<dbReference type="Proteomes" id="UP001317963">
    <property type="component" value="Chromosome"/>
</dbReference>
<dbReference type="InterPro" id="IPR036881">
    <property type="entry name" value="Glyco_hydro_3_C_sf"/>
</dbReference>
<name>A0ABY6Q702_9GAMM</name>
<dbReference type="InterPro" id="IPR001764">
    <property type="entry name" value="Glyco_hydro_3_N"/>
</dbReference>
<dbReference type="EMBL" id="CP036501">
    <property type="protein sequence ID" value="UZP75057.1"/>
    <property type="molecule type" value="Genomic_DNA"/>
</dbReference>
<protein>
    <submittedName>
        <fullName evidence="8">Glycoside hydrolase family 3 protein</fullName>
    </submittedName>
</protein>
<evidence type="ECO:0000313" key="9">
    <source>
        <dbReference type="Proteomes" id="UP001317963"/>
    </source>
</evidence>
<keyword evidence="3 4" id="KW-0326">Glycosidase</keyword>
<evidence type="ECO:0000259" key="6">
    <source>
        <dbReference type="Pfam" id="PF01915"/>
    </source>
</evidence>
<gene>
    <name evidence="8" type="ORF">E0F26_10040</name>
</gene>
<evidence type="ECO:0000259" key="5">
    <source>
        <dbReference type="Pfam" id="PF00933"/>
    </source>
</evidence>
<reference evidence="8 9" key="1">
    <citation type="submission" date="2019-02" db="EMBL/GenBank/DDBJ databases">
        <title>Halieaceae_genomes.</title>
        <authorList>
            <person name="Li S.-H."/>
        </authorList>
    </citation>
    <scope>NUCLEOTIDE SEQUENCE [LARGE SCALE GENOMIC DNA]</scope>
    <source>
        <strain evidence="8 9">JH123</strain>
    </source>
</reference>
<dbReference type="Pfam" id="PF00933">
    <property type="entry name" value="Glyco_hydro_3"/>
    <property type="match status" value="1"/>
</dbReference>
<dbReference type="Pfam" id="PF01915">
    <property type="entry name" value="Glyco_hydro_3_C"/>
    <property type="match status" value="1"/>
</dbReference>
<dbReference type="SUPFAM" id="SSF52279">
    <property type="entry name" value="Beta-D-glucan exohydrolase, C-terminal domain"/>
    <property type="match status" value="1"/>
</dbReference>
<dbReference type="Gene3D" id="3.20.20.300">
    <property type="entry name" value="Glycoside hydrolase, family 3, N-terminal domain"/>
    <property type="match status" value="1"/>
</dbReference>
<organism evidence="8 9">
    <name type="scientific">Candidatus Paraluminiphilus aquimaris</name>
    <dbReference type="NCBI Taxonomy" id="2518994"/>
    <lineage>
        <taxon>Bacteria</taxon>
        <taxon>Pseudomonadati</taxon>
        <taxon>Pseudomonadota</taxon>
        <taxon>Gammaproteobacteria</taxon>
        <taxon>Cellvibrionales</taxon>
        <taxon>Halieaceae</taxon>
        <taxon>Candidatus Paraluminiphilus</taxon>
    </lineage>
</organism>
<dbReference type="InterPro" id="IPR051915">
    <property type="entry name" value="Cellulose_Degrad_GH3"/>
</dbReference>
<sequence length="832" mass="89346">MRLARHLTYSTLVVMTLAACGTKPATQGAHVDLSCAQAATTSVDIKACADAITSQLTLRHKVGQMIQGEIRDVSAQDVREFGLGSVLNGGGSFPQENKYATVEDWVDLANAYYEASVDTTEGSAGIPIVWGTDAVHGHNNVMGATLFPHNIGLGATRDPELVKQIIGATAREVKATGIDWIFAPTVAVAKDARWGRTYESFSSDPAIAGSFVAPIVEAMQAEGIASTAKHFIGDGGTLRGDDRGETTLPLDELIAVHGQGYVEAIDKDVMSVMSSFNSWYGDKIHGSKAILTDLLRGEMGFEGMVVSDWNGIGEVAGCTNDDCAQAINAGVDMLMVPAEWKSLYHNTLAQVASGEIAEARIDEAVSRILVMKIKAGLFTRGQPSTFAAEYRDQIGHPEHRALAREAVRKSQVLLKNSDNLLPLHADRRYLVAGPGADNIGQQSGGWTISWQGTGNANTDFPGAMSILEGLTQQIESAGGSVTTDESAEVDAAIFVFGETPYAEMQGDVYSVAWYDQRAERSRMKALKQRGIPVVAVFLTGRPMWVNDILNLSDAFVVSWLPGSEGQGVADVLLRDAAGRVQYDFAGKLPMAWPGLDVNARDRDLPVDEFIFPLGYGLTVDESRPWVALSEVMIGADNSLDQEVFNGGPRGSWRLFSGDASDWEVEATSSSSQSSTGSVTIEAIDRLVQEDARRVTFVGNGAGVSQVYMQSEYPTDLTALNDAGGALSIEFRVQRMPTSVVELRMDCKYPCSGAVRFTKVLLDSPLGEWTKRAVPVACFQEAGLNLAQVNTAFVLATEGDITLDISEIKLTTMPEIRSIASCADLVNDTLLLD</sequence>
<feature type="domain" description="Glycoside hydrolase family 3 N-terminal" evidence="5">
    <location>
        <begin position="57"/>
        <end position="369"/>
    </location>
</feature>
<feature type="domain" description="Glycoside hydrolase family 3 C-terminal" evidence="6">
    <location>
        <begin position="412"/>
        <end position="618"/>
    </location>
</feature>
<evidence type="ECO:0000259" key="7">
    <source>
        <dbReference type="Pfam" id="PF18559"/>
    </source>
</evidence>
<dbReference type="GO" id="GO:0016787">
    <property type="term" value="F:hydrolase activity"/>
    <property type="evidence" value="ECO:0007669"/>
    <property type="project" value="UniProtKB-KW"/>
</dbReference>
<dbReference type="InterPro" id="IPR017853">
    <property type="entry name" value="GH"/>
</dbReference>
<accession>A0ABY6Q702</accession>
<dbReference type="InterPro" id="IPR036962">
    <property type="entry name" value="Glyco_hydro_3_N_sf"/>
</dbReference>
<evidence type="ECO:0000256" key="3">
    <source>
        <dbReference type="ARBA" id="ARBA00023295"/>
    </source>
</evidence>
<comment type="similarity">
    <text evidence="1 4">Belongs to the glycosyl hydrolase 3 family.</text>
</comment>
<dbReference type="PROSITE" id="PS00775">
    <property type="entry name" value="GLYCOSYL_HYDROL_F3"/>
    <property type="match status" value="1"/>
</dbReference>
<dbReference type="PANTHER" id="PTHR30620">
    <property type="entry name" value="PERIPLASMIC BETA-GLUCOSIDASE-RELATED"/>
    <property type="match status" value="1"/>
</dbReference>
<evidence type="ECO:0000256" key="4">
    <source>
        <dbReference type="RuleBase" id="RU361161"/>
    </source>
</evidence>